<dbReference type="AlphaFoldDB" id="A0A3M6UE45"/>
<feature type="transmembrane region" description="Helical" evidence="1">
    <location>
        <begin position="16"/>
        <end position="40"/>
    </location>
</feature>
<proteinExistence type="predicted"/>
<name>A0A3M6UE45_POCDA</name>
<dbReference type="PANTHER" id="PTHR33361:SF2">
    <property type="entry name" value="DUF885 DOMAIN-CONTAINING PROTEIN"/>
    <property type="match status" value="1"/>
</dbReference>
<evidence type="ECO:0000313" key="2">
    <source>
        <dbReference type="EMBL" id="RMX51960.1"/>
    </source>
</evidence>
<accession>A0A3M6UE45</accession>
<keyword evidence="1" id="KW-0472">Membrane</keyword>
<evidence type="ECO:0000256" key="1">
    <source>
        <dbReference type="SAM" id="Phobius"/>
    </source>
</evidence>
<comment type="caution">
    <text evidence="2">The sequence shown here is derived from an EMBL/GenBank/DDBJ whole genome shotgun (WGS) entry which is preliminary data.</text>
</comment>
<keyword evidence="1" id="KW-0812">Transmembrane</keyword>
<gene>
    <name evidence="2" type="ORF">pdam_00004750</name>
</gene>
<reference evidence="2 3" key="1">
    <citation type="journal article" date="2018" name="Sci. Rep.">
        <title>Comparative analysis of the Pocillopora damicornis genome highlights role of immune system in coral evolution.</title>
        <authorList>
            <person name="Cunning R."/>
            <person name="Bay R.A."/>
            <person name="Gillette P."/>
            <person name="Baker A.C."/>
            <person name="Traylor-Knowles N."/>
        </authorList>
    </citation>
    <scope>NUCLEOTIDE SEQUENCE [LARGE SCALE GENOMIC DNA]</scope>
    <source>
        <strain evidence="2">RSMAS</strain>
        <tissue evidence="2">Whole animal</tissue>
    </source>
</reference>
<dbReference type="OrthoDB" id="5957228at2759"/>
<keyword evidence="1" id="KW-1133">Transmembrane helix</keyword>
<keyword evidence="3" id="KW-1185">Reference proteome</keyword>
<dbReference type="PANTHER" id="PTHR33361">
    <property type="entry name" value="GLR0591 PROTEIN"/>
    <property type="match status" value="1"/>
</dbReference>
<evidence type="ECO:0000313" key="3">
    <source>
        <dbReference type="Proteomes" id="UP000275408"/>
    </source>
</evidence>
<sequence>MADYTALRGNRSKSRIFLILFTAIAAIALIVGIVLIALAIKKKGETDNEASSTSTSPAASSFCDYSEEAKRIRLEEIIMRAKKTYYEKHPFMLPEDPDASREEIKKKYTSYNPTPDYIKSVTDAAWSLYNEVKEIKVDSKKLKPRERKALSQLKHYMKTVFGQPFDMNFYAGDWMMGPTFYCHPRQQVICNLGAHLQGLLRSLKPENLQDIELIEEKLKTHKKGILRYIENLKMGKLHGMVHSQDACEAGRNALRNRFLEIALKNETDHQKLREMSPSRFGLISGTCAICDDCGLATGDHNSLDMLDNAPKTVQGKDLNCQMVYVGSDSLV</sequence>
<protein>
    <submittedName>
        <fullName evidence="2">Uncharacterized protein</fullName>
    </submittedName>
</protein>
<dbReference type="EMBL" id="RCHS01001705">
    <property type="protein sequence ID" value="RMX51960.1"/>
    <property type="molecule type" value="Genomic_DNA"/>
</dbReference>
<dbReference type="Proteomes" id="UP000275408">
    <property type="component" value="Unassembled WGS sequence"/>
</dbReference>
<organism evidence="2 3">
    <name type="scientific">Pocillopora damicornis</name>
    <name type="common">Cauliflower coral</name>
    <name type="synonym">Millepora damicornis</name>
    <dbReference type="NCBI Taxonomy" id="46731"/>
    <lineage>
        <taxon>Eukaryota</taxon>
        <taxon>Metazoa</taxon>
        <taxon>Cnidaria</taxon>
        <taxon>Anthozoa</taxon>
        <taxon>Hexacorallia</taxon>
        <taxon>Scleractinia</taxon>
        <taxon>Astrocoeniina</taxon>
        <taxon>Pocilloporidae</taxon>
        <taxon>Pocillopora</taxon>
    </lineage>
</organism>
<dbReference type="InterPro" id="IPR010281">
    <property type="entry name" value="DUF885"/>
</dbReference>